<dbReference type="EMBL" id="JAMZEB010000002">
    <property type="protein sequence ID" value="MCP2355012.1"/>
    <property type="molecule type" value="Genomic_DNA"/>
</dbReference>
<feature type="transmembrane region" description="Helical" evidence="1">
    <location>
        <begin position="319"/>
        <end position="347"/>
    </location>
</feature>
<feature type="transmembrane region" description="Helical" evidence="1">
    <location>
        <begin position="279"/>
        <end position="299"/>
    </location>
</feature>
<accession>A0A9X2JZ86</accession>
<feature type="transmembrane region" description="Helical" evidence="1">
    <location>
        <begin position="440"/>
        <end position="457"/>
    </location>
</feature>
<feature type="transmembrane region" description="Helical" evidence="1">
    <location>
        <begin position="12"/>
        <end position="32"/>
    </location>
</feature>
<keyword evidence="1" id="KW-0472">Membrane</keyword>
<protein>
    <submittedName>
        <fullName evidence="2">Uncharacterized protein</fullName>
    </submittedName>
</protein>
<dbReference type="AlphaFoldDB" id="A0A9X2JZ86"/>
<dbReference type="RefSeq" id="WP_253741696.1">
    <property type="nucleotide sequence ID" value="NZ_BAABKA010000056.1"/>
</dbReference>
<dbReference type="Proteomes" id="UP001139648">
    <property type="component" value="Unassembled WGS sequence"/>
</dbReference>
<feature type="transmembrane region" description="Helical" evidence="1">
    <location>
        <begin position="115"/>
        <end position="133"/>
    </location>
</feature>
<evidence type="ECO:0000256" key="1">
    <source>
        <dbReference type="SAM" id="Phobius"/>
    </source>
</evidence>
<reference evidence="2" key="1">
    <citation type="submission" date="2022-06" db="EMBL/GenBank/DDBJ databases">
        <title>Sequencing the genomes of 1000 actinobacteria strains.</title>
        <authorList>
            <person name="Klenk H.-P."/>
        </authorList>
    </citation>
    <scope>NUCLEOTIDE SEQUENCE</scope>
    <source>
        <strain evidence="2">DSM 46694</strain>
    </source>
</reference>
<name>A0A9X2JZ86_9ACTN</name>
<organism evidence="2 3">
    <name type="scientific">Nonomuraea thailandensis</name>
    <dbReference type="NCBI Taxonomy" id="1188745"/>
    <lineage>
        <taxon>Bacteria</taxon>
        <taxon>Bacillati</taxon>
        <taxon>Actinomycetota</taxon>
        <taxon>Actinomycetes</taxon>
        <taxon>Streptosporangiales</taxon>
        <taxon>Streptosporangiaceae</taxon>
        <taxon>Nonomuraea</taxon>
    </lineage>
</organism>
<feature type="transmembrane region" description="Helical" evidence="1">
    <location>
        <begin position="92"/>
        <end position="109"/>
    </location>
</feature>
<feature type="transmembrane region" description="Helical" evidence="1">
    <location>
        <begin position="52"/>
        <end position="71"/>
    </location>
</feature>
<feature type="transmembrane region" description="Helical" evidence="1">
    <location>
        <begin position="411"/>
        <end position="428"/>
    </location>
</feature>
<keyword evidence="3" id="KW-1185">Reference proteome</keyword>
<feature type="transmembrane region" description="Helical" evidence="1">
    <location>
        <begin position="354"/>
        <end position="374"/>
    </location>
</feature>
<evidence type="ECO:0000313" key="3">
    <source>
        <dbReference type="Proteomes" id="UP001139648"/>
    </source>
</evidence>
<evidence type="ECO:0000313" key="2">
    <source>
        <dbReference type="EMBL" id="MCP2355012.1"/>
    </source>
</evidence>
<sequence length="755" mass="83050">MRRHRLGTIATFVVALYVIAAIAAGVVTLVTGKLDAVWWAVLREPPLDRLPATWWVLLLLLPVVAVQGWAYRQILRGPARGGPQPRERRVTLLRWTLYLNAAWSMLPYSVIPWTWWQGVLGSLLQLATVVLYFTVLRCSRWLRPAVLAGGSLCALAGLAESVADGLGHPAWSLPVMRWTQLSWPAWMLPVLLAQARDPRFSRATVWLGVLSVTTSLVHPSVIMTSWTSDDELPVEELIWTLFRGVSVFGPVWQARSAHDLASPPPAPAPRPARAPARRWPLPALAVVLPLLPVVANLARGMPFWHGPRGVIERFLRDDVGGYLAMAWLALDLLVGIGAPALLVLAAVLRRTRRLIRGTALSLVLAAAVGAAGVLTTTPGDWGFPGDDLTSYPDGLFADNGEIVLTGGISPLWFSGAFLACALVLLMGYAAPPAQRLRHHVLVTATASAVLLALLPAADHARGPVTAAADCEPRTNPDTYAYEEPDLTSEQRFVCGVRKNTVFRYAATTPDQVILAHGRRLCGVYTRNDAQEVARLHAAQGLRRDDLAHPLAAICPGAAAVVQAETDAQNREFEEWDADARRMCAATPRHRPLIEPARATRVEEPQWTDYGVMEAYGTPEDDYDPGGMELLDEAQRNGLVAARPGHLLVLTHSDFDVCVTMETYTRRPPVETRGWDHVVEVGYRDAGDSIVIQDQAGGQELPDLALDGYRGPYRIRVHHAWFPWKGERERGQRLLIMAFPGKSDRTVTYRKTDRGW</sequence>
<keyword evidence="1" id="KW-1133">Transmembrane helix</keyword>
<keyword evidence="1" id="KW-0812">Transmembrane</keyword>
<proteinExistence type="predicted"/>
<gene>
    <name evidence="2" type="ORF">HD597_002032</name>
</gene>
<comment type="caution">
    <text evidence="2">The sequence shown here is derived from an EMBL/GenBank/DDBJ whole genome shotgun (WGS) entry which is preliminary data.</text>
</comment>